<dbReference type="InterPro" id="IPR032710">
    <property type="entry name" value="NTF2-like_dom_sf"/>
</dbReference>
<dbReference type="EMBL" id="JAKTTI010000040">
    <property type="protein sequence ID" value="MCH1627378.1"/>
    <property type="molecule type" value="Genomic_DNA"/>
</dbReference>
<evidence type="ECO:0000259" key="1">
    <source>
        <dbReference type="Pfam" id="PF14534"/>
    </source>
</evidence>
<evidence type="ECO:0000313" key="2">
    <source>
        <dbReference type="EMBL" id="MCH1627378.1"/>
    </source>
</evidence>
<keyword evidence="3" id="KW-1185">Reference proteome</keyword>
<sequence length="136" mass="15860">MVKVLEKQLMEFTKMHDVYITDWNDAMSSGDSSALESIMAEDYYVTFFHSTNDKPAIFDAQESISGMQQSIKELLGASKKFENRVIRLKNPDTAVVFFELLIEKEEKVLARLFTIETWQLRQDKWMLVKETVEPIN</sequence>
<dbReference type="SUPFAM" id="SSF54427">
    <property type="entry name" value="NTF2-like"/>
    <property type="match status" value="1"/>
</dbReference>
<reference evidence="2" key="1">
    <citation type="submission" date="2022-02" db="EMBL/GenBank/DDBJ databases">
        <title>Fredinandcohnia quinoae sp. nov. isolated from Chenopodium quinoa seeds.</title>
        <authorList>
            <person name="Saati-Santamaria Z."/>
            <person name="Flores-Felix J.D."/>
            <person name="Igual J.M."/>
            <person name="Velazquez E."/>
            <person name="Garcia-Fraile P."/>
            <person name="Martinez-Molina E."/>
        </authorList>
    </citation>
    <scope>NUCLEOTIDE SEQUENCE</scope>
    <source>
        <strain evidence="2">SECRCQ15</strain>
    </source>
</reference>
<dbReference type="AlphaFoldDB" id="A0AAW5EDY8"/>
<gene>
    <name evidence="2" type="ORF">MJG50_18745</name>
</gene>
<dbReference type="Pfam" id="PF14534">
    <property type="entry name" value="DUF4440"/>
    <property type="match status" value="1"/>
</dbReference>
<accession>A0AAW5EDY8</accession>
<protein>
    <submittedName>
        <fullName evidence="2">Nuclear transport factor 2 family protein</fullName>
    </submittedName>
</protein>
<evidence type="ECO:0000313" key="3">
    <source>
        <dbReference type="Proteomes" id="UP001431131"/>
    </source>
</evidence>
<name>A0AAW5EDY8_9BACI</name>
<organism evidence="2 3">
    <name type="scientific">Fredinandcohnia quinoae</name>
    <dbReference type="NCBI Taxonomy" id="2918902"/>
    <lineage>
        <taxon>Bacteria</taxon>
        <taxon>Bacillati</taxon>
        <taxon>Bacillota</taxon>
        <taxon>Bacilli</taxon>
        <taxon>Bacillales</taxon>
        <taxon>Bacillaceae</taxon>
        <taxon>Fredinandcohnia</taxon>
    </lineage>
</organism>
<feature type="domain" description="DUF4440" evidence="1">
    <location>
        <begin position="21"/>
        <end position="127"/>
    </location>
</feature>
<dbReference type="Proteomes" id="UP001431131">
    <property type="component" value="Unassembled WGS sequence"/>
</dbReference>
<dbReference type="Gene3D" id="3.10.450.50">
    <property type="match status" value="1"/>
</dbReference>
<proteinExistence type="predicted"/>
<comment type="caution">
    <text evidence="2">The sequence shown here is derived from an EMBL/GenBank/DDBJ whole genome shotgun (WGS) entry which is preliminary data.</text>
</comment>
<dbReference type="RefSeq" id="WP_240257299.1">
    <property type="nucleotide sequence ID" value="NZ_JAKTTI010000040.1"/>
</dbReference>
<dbReference type="InterPro" id="IPR027843">
    <property type="entry name" value="DUF4440"/>
</dbReference>